<dbReference type="STRING" id="1173022.Cri9333_0795"/>
<dbReference type="AlphaFoldDB" id="K9VVX3"/>
<dbReference type="Proteomes" id="UP000010472">
    <property type="component" value="Chromosome"/>
</dbReference>
<dbReference type="PANTHER" id="PTHR33392">
    <property type="entry name" value="POLYISOPRENYL-TEICHOIC ACID--PEPTIDOGLYCAN TEICHOIC ACID TRANSFERASE TAGU"/>
    <property type="match status" value="1"/>
</dbReference>
<dbReference type="eggNOG" id="COG1316">
    <property type="taxonomic scope" value="Bacteria"/>
</dbReference>
<keyword evidence="3" id="KW-0472">Membrane</keyword>
<evidence type="ECO:0000313" key="6">
    <source>
        <dbReference type="Proteomes" id="UP000010472"/>
    </source>
</evidence>
<dbReference type="PANTHER" id="PTHR33392:SF6">
    <property type="entry name" value="POLYISOPRENYL-TEICHOIC ACID--PEPTIDOGLYCAN TEICHOIC ACID TRANSFERASE TAGU"/>
    <property type="match status" value="1"/>
</dbReference>
<dbReference type="Gene3D" id="3.40.630.190">
    <property type="entry name" value="LCP protein"/>
    <property type="match status" value="1"/>
</dbReference>
<dbReference type="RefSeq" id="WP_015201836.1">
    <property type="nucleotide sequence ID" value="NC_019753.1"/>
</dbReference>
<feature type="transmembrane region" description="Helical" evidence="3">
    <location>
        <begin position="76"/>
        <end position="96"/>
    </location>
</feature>
<evidence type="ECO:0000256" key="1">
    <source>
        <dbReference type="ARBA" id="ARBA00006068"/>
    </source>
</evidence>
<feature type="compositionally biased region" description="Basic and acidic residues" evidence="2">
    <location>
        <begin position="1"/>
        <end position="12"/>
    </location>
</feature>
<sequence>MSRSPKVRDIKANKRPLPKNSSKHIANINSNPPNRPLMLQRSPQPRREPVNNSPSHPRVIHRKPQVIRQRRSTNKLLVGAAILISAISGAFLAAAYPTKPYQQGELSPRAAAVFNDESFINSTLLLPSLTRPVNILVLGMSVLPADVNQPNSQTREKGYLAQQHSVDGLSDTMLLVRFNPETKGITIVSIPRDTRVTIGNITQKINAANKIGGRALAAEEVTELLDNQVKIDRFARINVLAVGKIVDALGGLIINVPKDMKYTDESQHLYINLKKGEQRLNGDQVMQFLRFRSDANADIGRVERQQTVIRALIKQSVNPLKLAAIPYALSAVKPDIDTNLTVEELAGLVTFAAQVDRSNVKGIVLPGAPNGTGRRAVSYWLPNRSQISEMVKQYFN</sequence>
<keyword evidence="3" id="KW-1133">Transmembrane helix</keyword>
<feature type="region of interest" description="Disordered" evidence="2">
    <location>
        <begin position="1"/>
        <end position="67"/>
    </location>
</feature>
<evidence type="ECO:0000256" key="3">
    <source>
        <dbReference type="SAM" id="Phobius"/>
    </source>
</evidence>
<evidence type="ECO:0000259" key="4">
    <source>
        <dbReference type="Pfam" id="PF03816"/>
    </source>
</evidence>
<protein>
    <submittedName>
        <fullName evidence="5">Transcriptional attenuator, LytR family</fullName>
    </submittedName>
</protein>
<dbReference type="InterPro" id="IPR050922">
    <property type="entry name" value="LytR/CpsA/Psr_CW_biosynth"/>
</dbReference>
<accession>K9VVX3</accession>
<organism evidence="5 6">
    <name type="scientific">Crinalium epipsammum PCC 9333</name>
    <dbReference type="NCBI Taxonomy" id="1173022"/>
    <lineage>
        <taxon>Bacteria</taxon>
        <taxon>Bacillati</taxon>
        <taxon>Cyanobacteriota</taxon>
        <taxon>Cyanophyceae</taxon>
        <taxon>Gomontiellales</taxon>
        <taxon>Gomontiellaceae</taxon>
        <taxon>Crinalium</taxon>
    </lineage>
</organism>
<evidence type="ECO:0000313" key="5">
    <source>
        <dbReference type="EMBL" id="AFZ11714.1"/>
    </source>
</evidence>
<dbReference type="EMBL" id="CP003620">
    <property type="protein sequence ID" value="AFZ11714.1"/>
    <property type="molecule type" value="Genomic_DNA"/>
</dbReference>
<feature type="compositionally biased region" description="Polar residues" evidence="2">
    <location>
        <begin position="19"/>
        <end position="32"/>
    </location>
</feature>
<dbReference type="InterPro" id="IPR004474">
    <property type="entry name" value="LytR_CpsA_psr"/>
</dbReference>
<keyword evidence="6" id="KW-1185">Reference proteome</keyword>
<proteinExistence type="inferred from homology"/>
<dbReference type="OrthoDB" id="305468at2"/>
<dbReference type="KEGG" id="cep:Cri9333_0795"/>
<feature type="domain" description="Cell envelope-related transcriptional attenuator" evidence="4">
    <location>
        <begin position="170"/>
        <end position="316"/>
    </location>
</feature>
<dbReference type="NCBIfam" id="TIGR00350">
    <property type="entry name" value="lytR_cpsA_psr"/>
    <property type="match status" value="1"/>
</dbReference>
<reference evidence="5 6" key="1">
    <citation type="submission" date="2012-06" db="EMBL/GenBank/DDBJ databases">
        <title>Finished chromosome of genome of Crinalium epipsammum PCC 9333.</title>
        <authorList>
            <consortium name="US DOE Joint Genome Institute"/>
            <person name="Gugger M."/>
            <person name="Coursin T."/>
            <person name="Rippka R."/>
            <person name="Tandeau De Marsac N."/>
            <person name="Huntemann M."/>
            <person name="Wei C.-L."/>
            <person name="Han J."/>
            <person name="Detter J.C."/>
            <person name="Han C."/>
            <person name="Tapia R."/>
            <person name="Davenport K."/>
            <person name="Daligault H."/>
            <person name="Erkkila T."/>
            <person name="Gu W."/>
            <person name="Munk A.C.C."/>
            <person name="Teshima H."/>
            <person name="Xu Y."/>
            <person name="Chain P."/>
            <person name="Chen A."/>
            <person name="Krypides N."/>
            <person name="Mavromatis K."/>
            <person name="Markowitz V."/>
            <person name="Szeto E."/>
            <person name="Ivanova N."/>
            <person name="Mikhailova N."/>
            <person name="Ovchinnikova G."/>
            <person name="Pagani I."/>
            <person name="Pati A."/>
            <person name="Goodwin L."/>
            <person name="Peters L."/>
            <person name="Pitluck S."/>
            <person name="Woyke T."/>
            <person name="Kerfeld C."/>
        </authorList>
    </citation>
    <scope>NUCLEOTIDE SEQUENCE [LARGE SCALE GENOMIC DNA]</scope>
    <source>
        <strain evidence="5 6">PCC 9333</strain>
    </source>
</reference>
<gene>
    <name evidence="5" type="ORF">Cri9333_0795</name>
</gene>
<feature type="compositionally biased region" description="Basic residues" evidence="2">
    <location>
        <begin position="58"/>
        <end position="67"/>
    </location>
</feature>
<dbReference type="Pfam" id="PF03816">
    <property type="entry name" value="LytR_cpsA_psr"/>
    <property type="match status" value="1"/>
</dbReference>
<name>K9VVX3_9CYAN</name>
<dbReference type="PATRIC" id="fig|1173022.3.peg.867"/>
<dbReference type="HOGENOM" id="CLU_016455_5_1_3"/>
<evidence type="ECO:0000256" key="2">
    <source>
        <dbReference type="SAM" id="MobiDB-lite"/>
    </source>
</evidence>
<comment type="similarity">
    <text evidence="1">Belongs to the LytR/CpsA/Psr (LCP) family.</text>
</comment>
<keyword evidence="3" id="KW-0812">Transmembrane</keyword>